<organism evidence="8 9">
    <name type="scientific">Solanum stoloniferum</name>
    <dbReference type="NCBI Taxonomy" id="62892"/>
    <lineage>
        <taxon>Eukaryota</taxon>
        <taxon>Viridiplantae</taxon>
        <taxon>Streptophyta</taxon>
        <taxon>Embryophyta</taxon>
        <taxon>Tracheophyta</taxon>
        <taxon>Spermatophyta</taxon>
        <taxon>Magnoliopsida</taxon>
        <taxon>eudicotyledons</taxon>
        <taxon>Gunneridae</taxon>
        <taxon>Pentapetalae</taxon>
        <taxon>asterids</taxon>
        <taxon>lamiids</taxon>
        <taxon>Solanales</taxon>
        <taxon>Solanaceae</taxon>
        <taxon>Solanoideae</taxon>
        <taxon>Solaneae</taxon>
        <taxon>Solanum</taxon>
    </lineage>
</organism>
<dbReference type="PANTHER" id="PTHR10241">
    <property type="entry name" value="LETHAL 2 GIANT LARVAE PROTEIN"/>
    <property type="match status" value="1"/>
</dbReference>
<dbReference type="InterPro" id="IPR036322">
    <property type="entry name" value="WD40_repeat_dom_sf"/>
</dbReference>
<comment type="subcellular location">
    <subcellularLocation>
        <location evidence="1">Cytoplasm</location>
    </subcellularLocation>
</comment>
<dbReference type="SMART" id="SM00320">
    <property type="entry name" value="WD40"/>
    <property type="match status" value="5"/>
</dbReference>
<reference evidence="8 9" key="1">
    <citation type="submission" date="2024-05" db="EMBL/GenBank/DDBJ databases">
        <title>De novo assembly of an allotetraploid wild potato.</title>
        <authorList>
            <person name="Hosaka A.J."/>
        </authorList>
    </citation>
    <scope>NUCLEOTIDE SEQUENCE [LARGE SCALE GENOMIC DNA]</scope>
    <source>
        <tissue evidence="8">Young leaves</tissue>
    </source>
</reference>
<keyword evidence="4" id="KW-0963">Cytoplasm</keyword>
<evidence type="ECO:0000259" key="7">
    <source>
        <dbReference type="PROSITE" id="PS50892"/>
    </source>
</evidence>
<evidence type="ECO:0000256" key="2">
    <source>
        <dbReference type="ARBA" id="ARBA00008070"/>
    </source>
</evidence>
<evidence type="ECO:0000256" key="3">
    <source>
        <dbReference type="ARBA" id="ARBA00022483"/>
    </source>
</evidence>
<dbReference type="InterPro" id="IPR015943">
    <property type="entry name" value="WD40/YVTN_repeat-like_dom_sf"/>
</dbReference>
<dbReference type="Pfam" id="PF00400">
    <property type="entry name" value="WD40"/>
    <property type="match status" value="1"/>
</dbReference>
<dbReference type="PROSITE" id="PS50892">
    <property type="entry name" value="V_SNARE"/>
    <property type="match status" value="1"/>
</dbReference>
<sequence>MFAKFFEKLNPTPPVNCSISPFLNCQFCILISSHFNTNLIFWNNAPEGSEKLTDLEATVSVHYGIPSTASILAFDPIQQLLAIGTLDGRIKVIGGSNVEDLLFSPKPLAFKNLEFLQNQGFLVGVSNGNEIQVWDLENRRISSSLQWESNITAFSVIYDTHYMFVGDEYGYLSVLKYEEGIMELLPYHMPPNLIAEAANISMPNQLAIVGLLPQPSSHGNRVLIAYENGLIVLWDITEDRAALVRAFKQHQSKDEIVVYASKNASEEKFRASSDNQEGEKEISSLCWLSSDGSILAVGYVDGDILLWNISVPGKKSPEAEASPSYVKLQLSAGDKRLPVIILRWSAKNTQNGCGGQLFVYGGDSFGSEEALTVLNLDWSSGIKALKCVGRVDLGLDGSFADAIVVSNANETGIDDASSLFVLSNPGTLHFYDKASLSALKSNPEKKHADFAVKYPTLVPTLEPRITVAYLYPVDRKWNSSRTPSEEVMVAQIRPAHGVTELEIKMPLSSIPRQPTKDDGIERILVAGYLDGSVRLWNATFPVFTLLAVLESQGIQDTGPRTAISALDFSSTALTLAIGHQCGQVHMYSLKGQSKTTSSNLATDAERDAQVCPGDTGFQFSLIKSPVCILKFVAVGARLVAGFESGQVAMLDVSSSSVLFITDCSSSSSSGITSVAVKTLGNALEDNVEQSEEGTRNACVKEVISVLNRDAEVVLLDGSTGKKISSQAKHPKEMSTAISLYILDGITSVSEESQKHSSMQDSAVQPEDLMQKCIDSQILLCCQEGLHLFSLSSIIQGDINPIHEVKLAKPCSWTSILKNDIENFGLVLAYQNGAVEVRSLVDLAVLGEFSLMAILRWNSKINVDKIISCPGKAMISLVNGSEFAVISLLAFGNDFRVPDALPSLYKKSLATAVDDVSASQHQKKKQNVTTSIFGGIVKGLKGLKGQQAADSVNARDALVSHLENIFSRFPFSDPTDITDDLGSLELKLDDIEIDEPVHVASSSLSSDDVKIEKETNRDRLLEGGSSDAKPTARTREEIIAKYRNKGDAASAALQAKDKLLERQEKLDRLSRNTEELQSGAENFADLAGELVKAMEKRKWWNL</sequence>
<dbReference type="Gene3D" id="1.20.5.110">
    <property type="match status" value="1"/>
</dbReference>
<proteinExistence type="inferred from homology"/>
<dbReference type="EMBL" id="JBJKTR010000018">
    <property type="protein sequence ID" value="KAL3334336.1"/>
    <property type="molecule type" value="Genomic_DNA"/>
</dbReference>
<dbReference type="CDD" id="cd15873">
    <property type="entry name" value="R-SNARE_STXBP5_6"/>
    <property type="match status" value="1"/>
</dbReference>
<dbReference type="GO" id="GO:0005737">
    <property type="term" value="C:cytoplasm"/>
    <property type="evidence" value="ECO:0007669"/>
    <property type="project" value="UniProtKB-SubCell"/>
</dbReference>
<keyword evidence="9" id="KW-1185">Reference proteome</keyword>
<evidence type="ECO:0000256" key="6">
    <source>
        <dbReference type="SAM" id="MobiDB-lite"/>
    </source>
</evidence>
<dbReference type="GO" id="GO:0006887">
    <property type="term" value="P:exocytosis"/>
    <property type="evidence" value="ECO:0007669"/>
    <property type="project" value="UniProtKB-KW"/>
</dbReference>
<dbReference type="SUPFAM" id="SSF58038">
    <property type="entry name" value="SNARE fusion complex"/>
    <property type="match status" value="1"/>
</dbReference>
<evidence type="ECO:0000256" key="4">
    <source>
        <dbReference type="ARBA" id="ARBA00022490"/>
    </source>
</evidence>
<accession>A0ABD2RR23</accession>
<dbReference type="InterPro" id="IPR042855">
    <property type="entry name" value="V_SNARE_CC"/>
</dbReference>
<dbReference type="SUPFAM" id="SSF50978">
    <property type="entry name" value="WD40 repeat-like"/>
    <property type="match status" value="2"/>
</dbReference>
<dbReference type="PANTHER" id="PTHR10241:SF38">
    <property type="entry name" value="TRANSDUCIN FAMILY PROTEIN _ WD-40 REPEAT FAMILY PROTEIN"/>
    <property type="match status" value="1"/>
</dbReference>
<feature type="compositionally biased region" description="Basic and acidic residues" evidence="6">
    <location>
        <begin position="1006"/>
        <end position="1020"/>
    </location>
</feature>
<evidence type="ECO:0000256" key="1">
    <source>
        <dbReference type="ARBA" id="ARBA00004496"/>
    </source>
</evidence>
<dbReference type="InterPro" id="IPR001680">
    <property type="entry name" value="WD40_rpt"/>
</dbReference>
<evidence type="ECO:0000313" key="9">
    <source>
        <dbReference type="Proteomes" id="UP001627284"/>
    </source>
</evidence>
<dbReference type="AlphaFoldDB" id="A0ABD2RR23"/>
<evidence type="ECO:0000313" key="8">
    <source>
        <dbReference type="EMBL" id="KAL3334336.1"/>
    </source>
</evidence>
<feature type="region of interest" description="Disordered" evidence="6">
    <location>
        <begin position="1003"/>
        <end position="1030"/>
    </location>
</feature>
<dbReference type="Gene3D" id="2.130.10.10">
    <property type="entry name" value="YVTN repeat-like/Quinoprotein amine dehydrogenase"/>
    <property type="match status" value="3"/>
</dbReference>
<name>A0ABD2RR23_9SOLN</name>
<dbReference type="Proteomes" id="UP001627284">
    <property type="component" value="Unassembled WGS sequence"/>
</dbReference>
<feature type="domain" description="V-SNARE coiled-coil homology" evidence="7">
    <location>
        <begin position="1036"/>
        <end position="1100"/>
    </location>
</feature>
<comment type="similarity">
    <text evidence="2">Belongs to the WD repeat L(2)GL family.</text>
</comment>
<protein>
    <recommendedName>
        <fullName evidence="7">V-SNARE coiled-coil homology domain-containing protein</fullName>
    </recommendedName>
</protein>
<keyword evidence="5" id="KW-0175">Coiled coil</keyword>
<keyword evidence="3" id="KW-0268">Exocytosis</keyword>
<gene>
    <name evidence="8" type="ORF">AABB24_030859</name>
</gene>
<evidence type="ECO:0000256" key="5">
    <source>
        <dbReference type="PROSITE-ProRule" id="PRU00290"/>
    </source>
</evidence>
<comment type="caution">
    <text evidence="8">The sequence shown here is derived from an EMBL/GenBank/DDBJ whole genome shotgun (WGS) entry which is preliminary data.</text>
</comment>